<dbReference type="PANTHER" id="PTHR22912:SF160">
    <property type="entry name" value="DIHYDROLIPOYL DEHYDROGENASE"/>
    <property type="match status" value="1"/>
</dbReference>
<evidence type="ECO:0000256" key="14">
    <source>
        <dbReference type="RuleBase" id="RU003692"/>
    </source>
</evidence>
<dbReference type="PIRSF" id="PIRSF000350">
    <property type="entry name" value="Mercury_reductase_MerA"/>
    <property type="match status" value="1"/>
</dbReference>
<feature type="binding site" evidence="12">
    <location>
        <position position="117"/>
    </location>
    <ligand>
        <name>FAD</name>
        <dbReference type="ChEBI" id="CHEBI:57692"/>
    </ligand>
</feature>
<keyword evidence="6 14" id="KW-0560">Oxidoreductase</keyword>
<evidence type="ECO:0000256" key="8">
    <source>
        <dbReference type="ARBA" id="ARBA00023157"/>
    </source>
</evidence>
<dbReference type="NCBIfam" id="TIGR01350">
    <property type="entry name" value="lipoamide_DH"/>
    <property type="match status" value="1"/>
</dbReference>
<reference evidence="17" key="1">
    <citation type="submission" date="2008-05" db="EMBL/GenBank/DDBJ databases">
        <title>Genome sequence of Riesia pediculicola USDA.</title>
        <authorList>
            <person name="Kirkness E.F."/>
        </authorList>
    </citation>
    <scope>NUCLEOTIDE SEQUENCE [LARGE SCALE GENOMIC DNA]</scope>
    <source>
        <strain evidence="17">USDA</strain>
    </source>
</reference>
<dbReference type="InterPro" id="IPR012999">
    <property type="entry name" value="Pyr_OxRdtase_I_AS"/>
</dbReference>
<dbReference type="GO" id="GO:0004148">
    <property type="term" value="F:dihydrolipoyl dehydrogenase (NADH) activity"/>
    <property type="evidence" value="ECO:0007669"/>
    <property type="project" value="UniProtKB-EC"/>
</dbReference>
<sequence>MKSKIKTQVIIIGSGPAGYSAAFRCADLGLKTVLVEQFNRIGGVCLNVGCIPSKSLLNISKIIQESNWLSEIGIFHKSSEICVQKIKEFKEKVVSKIANNLYKMMRNRKIKLVNGFGKFISSNSVLVENPEENYEIFFENAIIATGSRPIQLSKILETENLNRKNVWSSNEALNVHEIPRSMLIIGGGIIGLEIGTIYHSLGSKIDIVEVQNRLLPMVEEEISQFYTNTIRKKFDVMLKTKVLKISENSKKMLVVMKNEKDQEITREYDKLLLSIGRTPNSDLINLNQIGISVDSKGFIDVDSQMKTNLSHIYAVGDVVGLPMLAHKGMQEGHIAAEVIRGMNHYFDPYVIPSIAYTDPEIAWIGLTETEAKDRNINFETSTVPWNALGRAIASNCTNGMTKIIFDKETKRILGGSIIGTNGGELLGEIGLAIEMGCNAEDLSLTIHAHPTLYESIGMASKIFEGSITDLPNKKSIFSRYEI</sequence>
<comment type="catalytic activity">
    <reaction evidence="10 14">
        <text>N(6)-[(R)-dihydrolipoyl]-L-lysyl-[protein] + NAD(+) = N(6)-[(R)-lipoyl]-L-lysyl-[protein] + NADH + H(+)</text>
        <dbReference type="Rhea" id="RHEA:15045"/>
        <dbReference type="Rhea" id="RHEA-COMP:10474"/>
        <dbReference type="Rhea" id="RHEA-COMP:10475"/>
        <dbReference type="ChEBI" id="CHEBI:15378"/>
        <dbReference type="ChEBI" id="CHEBI:57540"/>
        <dbReference type="ChEBI" id="CHEBI:57945"/>
        <dbReference type="ChEBI" id="CHEBI:83099"/>
        <dbReference type="ChEBI" id="CHEBI:83100"/>
        <dbReference type="EC" id="1.8.1.4"/>
    </reaction>
</comment>
<dbReference type="FunFam" id="3.30.390.30:FF:000001">
    <property type="entry name" value="Dihydrolipoyl dehydrogenase"/>
    <property type="match status" value="1"/>
</dbReference>
<evidence type="ECO:0000256" key="13">
    <source>
        <dbReference type="PIRSR" id="PIRSR000350-4"/>
    </source>
</evidence>
<evidence type="ECO:0000313" key="18">
    <source>
        <dbReference type="Proteomes" id="UP000001700"/>
    </source>
</evidence>
<dbReference type="SUPFAM" id="SSF55424">
    <property type="entry name" value="FAD/NAD-linked reductases, dimerisation (C-terminal) domain"/>
    <property type="match status" value="1"/>
</dbReference>
<keyword evidence="8" id="KW-1015">Disulfide bond</keyword>
<accession>D4G7S7</accession>
<evidence type="ECO:0000256" key="9">
    <source>
        <dbReference type="ARBA" id="ARBA00023284"/>
    </source>
</evidence>
<dbReference type="PANTHER" id="PTHR22912">
    <property type="entry name" value="DISULFIDE OXIDOREDUCTASE"/>
    <property type="match status" value="1"/>
</dbReference>
<dbReference type="InterPro" id="IPR006258">
    <property type="entry name" value="Lipoamide_DH"/>
</dbReference>
<dbReference type="Gene3D" id="3.30.390.30">
    <property type="match status" value="1"/>
</dbReference>
<feature type="disulfide bond" description="Redox-active" evidence="13">
    <location>
        <begin position="45"/>
        <end position="50"/>
    </location>
</feature>
<dbReference type="InterPro" id="IPR004099">
    <property type="entry name" value="Pyr_nucl-diS_OxRdtase_dimer"/>
</dbReference>
<dbReference type="KEGG" id="rip:RIEPE_0116"/>
<dbReference type="InterPro" id="IPR023753">
    <property type="entry name" value="FAD/NAD-binding_dom"/>
</dbReference>
<evidence type="ECO:0000256" key="4">
    <source>
        <dbReference type="ARBA" id="ARBA00022630"/>
    </source>
</evidence>
<comment type="miscellaneous">
    <text evidence="14">The active site is a redox-active disulfide bond.</text>
</comment>
<feature type="domain" description="Pyridine nucleotide-disulphide oxidoreductase dimerisation" evidence="15">
    <location>
        <begin position="351"/>
        <end position="458"/>
    </location>
</feature>
<dbReference type="eggNOG" id="COG1249">
    <property type="taxonomic scope" value="Bacteria"/>
</dbReference>
<keyword evidence="7 12" id="KW-0520">NAD</keyword>
<evidence type="ECO:0000256" key="7">
    <source>
        <dbReference type="ARBA" id="ARBA00023027"/>
    </source>
</evidence>
<dbReference type="PRINTS" id="PR00368">
    <property type="entry name" value="FADPNR"/>
</dbReference>
<dbReference type="EC" id="1.8.1.4" evidence="2 14"/>
<comment type="similarity">
    <text evidence="1 14">Belongs to the class-I pyridine nucleotide-disulfide oxidoreductase family.</text>
</comment>
<dbReference type="Pfam" id="PF02852">
    <property type="entry name" value="Pyr_redox_dim"/>
    <property type="match status" value="1"/>
</dbReference>
<dbReference type="GO" id="GO:0050660">
    <property type="term" value="F:flavin adenine dinucleotide binding"/>
    <property type="evidence" value="ECO:0007669"/>
    <property type="project" value="InterPro"/>
</dbReference>
<evidence type="ECO:0000256" key="1">
    <source>
        <dbReference type="ARBA" id="ARBA00007532"/>
    </source>
</evidence>
<feature type="binding site" evidence="12">
    <location>
        <position position="317"/>
    </location>
    <ligand>
        <name>FAD</name>
        <dbReference type="ChEBI" id="CHEBI:57692"/>
    </ligand>
</feature>
<dbReference type="InterPro" id="IPR036188">
    <property type="entry name" value="FAD/NAD-bd_sf"/>
</dbReference>
<feature type="binding site" evidence="12">
    <location>
        <position position="54"/>
    </location>
    <ligand>
        <name>FAD</name>
        <dbReference type="ChEBI" id="CHEBI:57692"/>
    </ligand>
</feature>
<keyword evidence="9 14" id="KW-0676">Redox-active center</keyword>
<dbReference type="InterPro" id="IPR016156">
    <property type="entry name" value="FAD/NAD-linked_Rdtase_dimer_sf"/>
</dbReference>
<dbReference type="Gene3D" id="3.50.50.60">
    <property type="entry name" value="FAD/NAD(P)-binding domain"/>
    <property type="match status" value="2"/>
</dbReference>
<dbReference type="SUPFAM" id="SSF51905">
    <property type="entry name" value="FAD/NAD(P)-binding domain"/>
    <property type="match status" value="1"/>
</dbReference>
<name>D4G7S7_RIEPU</name>
<feature type="binding site" evidence="12">
    <location>
        <begin position="323"/>
        <end position="326"/>
    </location>
    <ligand>
        <name>FAD</name>
        <dbReference type="ChEBI" id="CHEBI:57692"/>
    </ligand>
</feature>
<organism evidence="17 18">
    <name type="scientific">Riesia pediculicola (strain USDA)</name>
    <dbReference type="NCBI Taxonomy" id="515618"/>
    <lineage>
        <taxon>Bacteria</taxon>
        <taxon>Pseudomonadati</taxon>
        <taxon>Pseudomonadota</taxon>
        <taxon>Gammaproteobacteria</taxon>
        <taxon>Enterobacterales</taxon>
        <taxon>Enterobacteriaceae</taxon>
        <taxon>Candidatus Riesia</taxon>
    </lineage>
</organism>
<dbReference type="OrthoDB" id="9800167at2"/>
<dbReference type="InterPro" id="IPR001100">
    <property type="entry name" value="Pyr_nuc-diS_OxRdtase"/>
</dbReference>
<evidence type="ECO:0000256" key="11">
    <source>
        <dbReference type="PIRSR" id="PIRSR000350-2"/>
    </source>
</evidence>
<dbReference type="EMBL" id="CP001085">
    <property type="protein sequence ID" value="ADD79795.1"/>
    <property type="molecule type" value="Genomic_DNA"/>
</dbReference>
<evidence type="ECO:0000259" key="15">
    <source>
        <dbReference type="Pfam" id="PF02852"/>
    </source>
</evidence>
<feature type="binding site" evidence="12">
    <location>
        <position position="209"/>
    </location>
    <ligand>
        <name>NAD(+)</name>
        <dbReference type="ChEBI" id="CHEBI:57540"/>
    </ligand>
</feature>
<comment type="cofactor">
    <cofactor evidence="12 14">
        <name>FAD</name>
        <dbReference type="ChEBI" id="CHEBI:57692"/>
    </cofactor>
    <text evidence="12 14">Binds 1 FAD per subunit.</text>
</comment>
<evidence type="ECO:0000313" key="17">
    <source>
        <dbReference type="EMBL" id="ADD79795.1"/>
    </source>
</evidence>
<keyword evidence="12" id="KW-0547">Nucleotide-binding</keyword>
<feature type="binding site" evidence="12">
    <location>
        <begin position="186"/>
        <end position="193"/>
    </location>
    <ligand>
        <name>NAD(+)</name>
        <dbReference type="ChEBI" id="CHEBI:57540"/>
    </ligand>
</feature>
<dbReference type="PRINTS" id="PR00411">
    <property type="entry name" value="PNDRDTASEI"/>
</dbReference>
<gene>
    <name evidence="17" type="primary">lpdA</name>
    <name evidence="17" type="ordered locus">RIEPE_0116</name>
</gene>
<keyword evidence="4 14" id="KW-0285">Flavoprotein</keyword>
<dbReference type="Pfam" id="PF07992">
    <property type="entry name" value="Pyr_redox_2"/>
    <property type="match status" value="1"/>
</dbReference>
<feature type="binding site" evidence="12">
    <location>
        <position position="276"/>
    </location>
    <ligand>
        <name>NAD(+)</name>
        <dbReference type="ChEBI" id="CHEBI:57540"/>
    </ligand>
</feature>
<dbReference type="GO" id="GO:0006103">
    <property type="term" value="P:2-oxoglutarate metabolic process"/>
    <property type="evidence" value="ECO:0007669"/>
    <property type="project" value="TreeGrafter"/>
</dbReference>
<evidence type="ECO:0000256" key="12">
    <source>
        <dbReference type="PIRSR" id="PIRSR000350-3"/>
    </source>
</evidence>
<dbReference type="AlphaFoldDB" id="D4G7S7"/>
<dbReference type="GO" id="GO:0006979">
    <property type="term" value="P:response to oxidative stress"/>
    <property type="evidence" value="ECO:0007669"/>
    <property type="project" value="UniProtKB-ARBA"/>
</dbReference>
<dbReference type="InterPro" id="IPR050151">
    <property type="entry name" value="Class-I_Pyr_Nuc-Dis_Oxidored"/>
</dbReference>
<feature type="domain" description="FAD/NAD(P)-binding" evidence="16">
    <location>
        <begin position="8"/>
        <end position="332"/>
    </location>
</feature>
<feature type="binding site" evidence="12">
    <location>
        <begin position="145"/>
        <end position="147"/>
    </location>
    <ligand>
        <name>FAD</name>
        <dbReference type="ChEBI" id="CHEBI:57692"/>
    </ligand>
</feature>
<dbReference type="STRING" id="515618.RIEPE_0116"/>
<evidence type="ECO:0000259" key="16">
    <source>
        <dbReference type="Pfam" id="PF07992"/>
    </source>
</evidence>
<evidence type="ECO:0000256" key="2">
    <source>
        <dbReference type="ARBA" id="ARBA00012608"/>
    </source>
</evidence>
<feature type="active site" description="Proton acceptor" evidence="11">
    <location>
        <position position="449"/>
    </location>
</feature>
<dbReference type="Proteomes" id="UP000001700">
    <property type="component" value="Chromosome"/>
</dbReference>
<protein>
    <recommendedName>
        <fullName evidence="3 14">Dihydrolipoyl dehydrogenase</fullName>
        <ecNumber evidence="2 14">1.8.1.4</ecNumber>
    </recommendedName>
</protein>
<evidence type="ECO:0000256" key="6">
    <source>
        <dbReference type="ARBA" id="ARBA00023002"/>
    </source>
</evidence>
<proteinExistence type="inferred from homology"/>
<dbReference type="HOGENOM" id="CLU_016755_0_3_6"/>
<evidence type="ECO:0000256" key="5">
    <source>
        <dbReference type="ARBA" id="ARBA00022827"/>
    </source>
</evidence>
<evidence type="ECO:0000256" key="3">
    <source>
        <dbReference type="ARBA" id="ARBA00016961"/>
    </source>
</evidence>
<keyword evidence="5 12" id="KW-0274">FAD</keyword>
<keyword evidence="18" id="KW-1185">Reference proteome</keyword>
<dbReference type="PROSITE" id="PS00076">
    <property type="entry name" value="PYRIDINE_REDOX_1"/>
    <property type="match status" value="1"/>
</dbReference>
<evidence type="ECO:0000256" key="10">
    <source>
        <dbReference type="ARBA" id="ARBA00049187"/>
    </source>
</evidence>